<keyword evidence="12" id="KW-0788">Thiol protease</keyword>
<keyword evidence="15" id="KW-0693">Viral RNA replication</keyword>
<keyword evidence="10" id="KW-0378">Hydrolase</keyword>
<evidence type="ECO:0000256" key="12">
    <source>
        <dbReference type="ARBA" id="ARBA00022807"/>
    </source>
</evidence>
<dbReference type="Pfam" id="PF12381">
    <property type="entry name" value="Peptidase_C3G"/>
    <property type="match status" value="1"/>
</dbReference>
<sequence precursor="true">MNTLQSNAISNNGFTCSGGIFLTRNIICTHKRAFSSISSSSCNYCNFLFRLFTFYKKNKCMLNRSNIVKLCDLSFDELFNKSCFVFNLPKVSCGYIDNAARVINNKFSSQYDCSVSVHPGSNPEVTSHSDCWSVCNNAQHLFECVSFSDQTRGEWFPVLGKSNNWHTTCSGCGASCAFATPREGVILIIFLLNLKLRYNGERYFVALNCTEQWVHCSKEVALLVMHVGGSFIDMKGIEVKNVNPQSVAVYSNVFLGQCSMRQIFYGGNYVTRFAKDDDVLQTHGECAHSFYLTSCHGLQLKLTSEMTRYMLMLMPSCGYLTGLVSEPEAARDPKACGLLAVGGLAGVNLRCNSEFQELHEEFYKGPFREPEEELIVINAEAQAKRSSGYDPNDDEYNQTLQDQQEDDEEDMDDELQDHEEISTDWDAVLKDFLESDNNMMDVEDEVHSRVATRGLGMGLTKRLGGLVKGITNCVKKLHAVWDYPLDKALDIADQFGNWMDDNKKHTSEDVYMCASCPALEANYRVAFEEQKKVNDMLMASVKKLSETLDSYARQCKDNFVKIEERFNSPADRSNFELMNKKISMLADMVKEDVAKLQDEKAEDIRRLDSLIVELMNDIHASKSKMEEKPSKAKPTPSVGEQMPIPRMKIGRPSNPISLPQPIRKFGISATKQSGDTTFISDTTQEQVVPGSVVVTGGRSEEHNVILSKIYLGATTWSVSDGEGRVIKDVVLPDAIWDANDRLRGIVSCFQYYTCDGLRFHVTTTSVGMQGGTLMLSWDAMSCATKQKIDSVLQLSNLPSAYIGASDSVNQVFEVSSPSIQHIMCTSGSEGSIGGLGTLKISVANVLNASTDTSQKVQVNMWVSFINPKLSFVTVPHIPLVSQSSATLSNLAGIESFESIVAADKWSTTSPTNLLELTVHPTACHVKDGLVTQTSLSVVSSLFNRWRGSIKYRIIFGASMFVKGKMAVSAVPVVFRNRKMSVEEICAFPCLICDLSSQNREFTFEVPYVSIGTDSYVVRDALYDTSSYSAKFVVSRLHFVVLDPLVMNANASNSVSFIVTQSPGKDFQLSQLSGVKAEFVDRRLKPQGFGRTLTCNGLMGGGFNDWCEIPSVLWKFTLDAGLKNALHLMVAPSYRSMPPCTTSLSWLAQLFVEWSGSLVYTLRAHSQAKQITSFVRIWYDSNGSTQSENESEFLSNVDPPAGVKVHYWRPGEQDKIVITVPFCARTPKLLLPKSRYEPTVDDWFQFYNGSLVIDLEGKKEVDIEMSISAGPNFEMYEQTVAPKCGNVTTSFTFLSYQKHLQDITRFPMNVGRLGGPVNKAQVTPNPFTPKEPVASPSGKRKMAGPKDGDRAFDQDSGKPIIFVDGNWEFEEEVTAQAGCFGLGAVGETVKEFKERGTCGKIADIVDKGHGSLFSQDGGMKKLMDATDLIVPILESAQRLTGSIEEKMSYFDGFREKILGIVKSFLGESIPGLITSAIKNENYVWATLLTLLGGTSLLWFCKSKKSYIKKLSIFCMIVWGPFLAHSVWKFGSWIKKNAFGMMKKKFMNETCQKHSMAGMFEGVKETFGNFTDWFSSNWIVAIQGLLSLLGVVASLIIWGSIPDDKELNSFSAKFKAAGDKGRSFTNIFSGFSNINKTSSEWSQKFVSWIMSISGTSLPKADSALQKILDFNIKEWVEEVRQMALQENRFKGFGADEHLIKVRRLYDRSMKIQTAIMDGCKIDIQLGHIIKECKDKCNELMNESYSFKGMKKPRIDPLHVCMIGKPGVGKSTITHVMINNLLDHRGEPDVDRIYTRCCADSYWSNYHQEPVVLYDDLGAVKSNLKLSDYAEIMGIKTNDPFSVPMAGVEDKGKHCTSRYVFSCTNVLELDDTGDVVTKLAYYRRRNVLVEVDRNFDIPRDESDPTKGLVFTVLGYNVTGVNNDRVNFGVKDVWDESFLRDVNTDNWRFERVSYKTFLRFLCTYTDAYMSSQEKLLSGIKNFKCNPFEDDGVEAQSGETSVESVGREIVSVFKNYDTITLGEAIAKFDERMVVPNTFASFFKGTRFMAPEKWQSRKVASFSTLLANLCGCSTGNHCNFDLYFKHLIEVCKAKGVHQNFVLGQLSLVPEETTLVIKKADFFSDLRDIDIFVALASYYRFSFRSDLCFFHFISKPSNKAVSHVGALDLDFDERLPLESLDHPNGDAFVWPSVRLVFPTLIDTIGCVPLCVNGKFVFLVEKVDSKFVPVPSCAKWKDVWSKGFEQNVNPLSLLPQAERDIINCSLKNICAFGSFDEPSQEVKEAIDQISRLYGEGGVLYTFVLLLAQENARRTAFFSRENEFQTKRNAFRASETFKEYEKAIAGNLSTNAKIALAIGAGITASGILIGLVFGLKSLFNLIKGDDDEEDNAEKEASGAHESDMFQTNFVKTQRMKPQIRIVNLEPQTSGAHESDQFQTSYMKKQRAQPRVRLQAEKGLGTSYGDSDDLDNCLYVERRKSFRKSVAQAVRHKIGNSKKKVPDVVVGIDKWQDKVKQLGILPGESESKGPLSSIAKGNMVAGESQAAAGELLVGDPDFLRNSEVQDMLSKMICIDTDEFSALIQDGTQNVVTKQAHVGDYGLTRDVNMVELLQTHVSKMSCTILRVNEDKCVSYGVLRLKGTVVLAPAHYFEEFSEEDKLYFVCPNKVVQIPFVPANVSLVSDIQDLVVWNLGNTVPPSVDFTCHIPTTEDWKHFRKCSGALSLTKYNQKMALQVIHALDTIELTSADVEVPTGSYAMYGSTHAVIMGLRYRVHCMPGFCGSAIVRADTRAIRKVIGMHVAGHKQKGVGYAETLSLEPILEAIKRVCPTVVERSPVNNGIEKCEKQCVVLEGKGNLGILGRVVQSAVPNVPTKTTIAKSLIHGLIGEVRTEPSILSKWDKRLGDKRGEWDPVMEAVKKYGVATVPFPPNEIQEVETHLCGVFQNFENSLRKREVNDVEVGINGIDRSDFWSPIEMKTSAGYPYVLKKPPGATGKKWLFNSVGCYESGREKFEMKEEQFKTSFEAMRTQILNGVVPNIMTMECPKDERRKLGKIYDNPATRTFTILPPEINILFRMFFGDFAAMVMTTRFDHFSQVGINAESMEWSEMMNGLLAKGKRGFAGDYAKFDGVGSAEIYHSIVNIVNSWYGDGEVNARARHCLISSIVHRDGLAGDVLLRYSQGMPSGFSMTVIFNSFVNYYYMALSWINIIANSPLSPQADLVSFDYYTKIVVYGDDNVVAVGDEFLDFYNLRTVASYLSSYGITYTDDAKNPIHLSEPHVDITSVTFLKRAFKRVDNTGCLWKAPLDRTSIEERCNWIRECEVPQEALYQNIESALFEASIHGKDYFMDLKNRLDFALDRVMLPKTKESFKQCQARWWSDMTGAILSQPALTSLVELSKKNQIDLNLQVKDHLVGTSMSLGDALSRAKHSPLVLFEV</sequence>
<evidence type="ECO:0000256" key="5">
    <source>
        <dbReference type="ARBA" id="ARBA00022670"/>
    </source>
</evidence>
<dbReference type="GO" id="GO:0019028">
    <property type="term" value="C:viral capsid"/>
    <property type="evidence" value="ECO:0007669"/>
    <property type="project" value="UniProtKB-KW"/>
</dbReference>
<dbReference type="GO" id="GO:0030430">
    <property type="term" value="C:host cell cytoplasm"/>
    <property type="evidence" value="ECO:0007669"/>
    <property type="project" value="UniProtKB-SubCell"/>
</dbReference>
<comment type="subcellular location">
    <subcellularLocation>
        <location evidence="1">Virion</location>
    </subcellularLocation>
</comment>
<evidence type="ECO:0000256" key="3">
    <source>
        <dbReference type="ARBA" id="ARBA00022484"/>
    </source>
</evidence>
<dbReference type="InterPro" id="IPR014759">
    <property type="entry name" value="Helicase_SF3_ssRNA_vir"/>
</dbReference>
<dbReference type="GO" id="GO:0003723">
    <property type="term" value="F:RNA binding"/>
    <property type="evidence" value="ECO:0007669"/>
    <property type="project" value="InterPro"/>
</dbReference>
<feature type="domain" description="SF3 helicase" evidence="20">
    <location>
        <begin position="1735"/>
        <end position="1901"/>
    </location>
</feature>
<dbReference type="GO" id="GO:0003968">
    <property type="term" value="F:RNA-directed RNA polymerase activity"/>
    <property type="evidence" value="ECO:0007669"/>
    <property type="project" value="UniProtKB-KW"/>
</dbReference>
<keyword evidence="16 18" id="KW-1133">Transmembrane helix</keyword>
<keyword evidence="9" id="KW-0547">Nucleotide-binding</keyword>
<keyword evidence="6" id="KW-0808">Transferase</keyword>
<dbReference type="InterPro" id="IPR007094">
    <property type="entry name" value="RNA-dir_pol_PSvirus"/>
</dbReference>
<evidence type="ECO:0000256" key="8">
    <source>
        <dbReference type="ARBA" id="ARBA00022695"/>
    </source>
</evidence>
<dbReference type="Gene3D" id="2.40.10.10">
    <property type="entry name" value="Trypsin-like serine proteases"/>
    <property type="match status" value="1"/>
</dbReference>
<dbReference type="Gene3D" id="2.60.120.20">
    <property type="match status" value="3"/>
</dbReference>
<keyword evidence="23" id="KW-1185">Reference proteome</keyword>
<dbReference type="InterPro" id="IPR043128">
    <property type="entry name" value="Rev_trsase/Diguanyl_cyclase"/>
</dbReference>
<dbReference type="Gene3D" id="1.20.960.20">
    <property type="match status" value="1"/>
</dbReference>
<proteinExistence type="predicted"/>
<dbReference type="Gene3D" id="3.30.70.270">
    <property type="match status" value="1"/>
</dbReference>
<dbReference type="Pfam" id="PF00680">
    <property type="entry name" value="RdRP_1"/>
    <property type="match status" value="1"/>
</dbReference>
<keyword evidence="3" id="KW-0696">RNA-directed RNA polymerase</keyword>
<keyword evidence="11" id="KW-0347">Helicase</keyword>
<feature type="transmembrane region" description="Helical" evidence="18">
    <location>
        <begin position="1481"/>
        <end position="1499"/>
    </location>
</feature>
<evidence type="ECO:0000256" key="9">
    <source>
        <dbReference type="ARBA" id="ARBA00022741"/>
    </source>
</evidence>
<evidence type="ECO:0000256" key="18">
    <source>
        <dbReference type="SAM" id="Phobius"/>
    </source>
</evidence>
<dbReference type="InterPro" id="IPR044067">
    <property type="entry name" value="PCV_3C_PRO"/>
</dbReference>
<dbReference type="SUPFAM" id="SSF88633">
    <property type="entry name" value="Positive stranded ssRNA viruses"/>
    <property type="match status" value="2"/>
</dbReference>
<feature type="transmembrane region" description="Helical" evidence="18">
    <location>
        <begin position="1576"/>
        <end position="1599"/>
    </location>
</feature>
<evidence type="ECO:0000256" key="10">
    <source>
        <dbReference type="ARBA" id="ARBA00022801"/>
    </source>
</evidence>
<dbReference type="InterPro" id="IPR029053">
    <property type="entry name" value="Viral_coat"/>
</dbReference>
<dbReference type="GO" id="GO:0039694">
    <property type="term" value="P:viral RNA genome replication"/>
    <property type="evidence" value="ECO:0007669"/>
    <property type="project" value="InterPro"/>
</dbReference>
<protein>
    <recommendedName>
        <fullName evidence="2">Genome polyprotein</fullName>
    </recommendedName>
</protein>
<dbReference type="SUPFAM" id="SSF52540">
    <property type="entry name" value="P-loop containing nucleoside triphosphate hydrolases"/>
    <property type="match status" value="1"/>
</dbReference>
<dbReference type="Pfam" id="PF00910">
    <property type="entry name" value="RNA_helicase"/>
    <property type="match status" value="1"/>
</dbReference>
<dbReference type="SUPFAM" id="SSF56672">
    <property type="entry name" value="DNA/RNA polymerases"/>
    <property type="match status" value="1"/>
</dbReference>
<dbReference type="CDD" id="cd23169">
    <property type="entry name" value="ps-ssRNAv-Picornavirales"/>
    <property type="match status" value="1"/>
</dbReference>
<evidence type="ECO:0000256" key="17">
    <source>
        <dbReference type="SAM" id="MobiDB-lite"/>
    </source>
</evidence>
<dbReference type="GO" id="GO:0006508">
    <property type="term" value="P:proteolysis"/>
    <property type="evidence" value="ECO:0007669"/>
    <property type="project" value="UniProtKB-KW"/>
</dbReference>
<dbReference type="InterPro" id="IPR024387">
    <property type="entry name" value="Pept_C3G_Picornavir"/>
</dbReference>
<dbReference type="PROSITE" id="PS50507">
    <property type="entry name" value="RDRP_SSRNA_POS"/>
    <property type="match status" value="1"/>
</dbReference>
<dbReference type="SUPFAM" id="SSF50494">
    <property type="entry name" value="Trypsin-like serine proteases"/>
    <property type="match status" value="1"/>
</dbReference>
<evidence type="ECO:0000256" key="11">
    <source>
        <dbReference type="ARBA" id="ARBA00022806"/>
    </source>
</evidence>
<feature type="transmembrane region" description="Helical" evidence="18">
    <location>
        <begin position="2345"/>
        <end position="2366"/>
    </location>
</feature>
<dbReference type="InterPro" id="IPR024379">
    <property type="entry name" value="Waikavirus_capsid-1"/>
</dbReference>
<keyword evidence="5" id="KW-0645">Protease</keyword>
<dbReference type="PROSITE" id="PS51874">
    <property type="entry name" value="PCV_3C_PRO"/>
    <property type="match status" value="1"/>
</dbReference>
<evidence type="ECO:0000256" key="13">
    <source>
        <dbReference type="ARBA" id="ARBA00022840"/>
    </source>
</evidence>
<dbReference type="CDD" id="cd00205">
    <property type="entry name" value="rhv_like"/>
    <property type="match status" value="2"/>
</dbReference>
<dbReference type="PROSITE" id="PS51218">
    <property type="entry name" value="SF3_HELICASE_2"/>
    <property type="match status" value="1"/>
</dbReference>
<evidence type="ECO:0000256" key="6">
    <source>
        <dbReference type="ARBA" id="ARBA00022679"/>
    </source>
</evidence>
<evidence type="ECO:0000256" key="2">
    <source>
        <dbReference type="ARBA" id="ARBA00020107"/>
    </source>
</evidence>
<feature type="domain" description="Peptidase C3" evidence="21">
    <location>
        <begin position="2595"/>
        <end position="2809"/>
    </location>
</feature>
<evidence type="ECO:0000259" key="19">
    <source>
        <dbReference type="PROSITE" id="PS50507"/>
    </source>
</evidence>
<keyword evidence="13" id="KW-0067">ATP-binding</keyword>
<dbReference type="InterPro" id="IPR009003">
    <property type="entry name" value="Peptidase_S1_PA"/>
</dbReference>
<evidence type="ECO:0000256" key="7">
    <source>
        <dbReference type="ARBA" id="ARBA00022692"/>
    </source>
</evidence>
<dbReference type="Pfam" id="PF00915">
    <property type="entry name" value="Calici_coat"/>
    <property type="match status" value="1"/>
</dbReference>
<evidence type="ECO:0000313" key="23">
    <source>
        <dbReference type="Proteomes" id="UP000201808"/>
    </source>
</evidence>
<dbReference type="InterPro" id="IPR043504">
    <property type="entry name" value="Peptidase_S1_PA_chymotrypsin"/>
</dbReference>
<evidence type="ECO:0000259" key="20">
    <source>
        <dbReference type="PROSITE" id="PS51218"/>
    </source>
</evidence>
<feature type="region of interest" description="Disordered" evidence="17">
    <location>
        <begin position="1318"/>
        <end position="1349"/>
    </location>
</feature>
<dbReference type="Proteomes" id="UP000201808">
    <property type="component" value="Segment"/>
</dbReference>
<accession>A0A0N9E2F2</accession>
<dbReference type="InterPro" id="IPR004005">
    <property type="entry name" value="Calicivirus_coat"/>
</dbReference>
<dbReference type="InterPro" id="IPR043502">
    <property type="entry name" value="DNA/RNA_pol_sf"/>
</dbReference>
<dbReference type="InterPro" id="IPR033703">
    <property type="entry name" value="Rhv-like"/>
</dbReference>
<feature type="compositionally biased region" description="Acidic residues" evidence="17">
    <location>
        <begin position="403"/>
        <end position="417"/>
    </location>
</feature>
<dbReference type="RefSeq" id="YP_009165498.1">
    <property type="nucleotide sequence ID" value="NC_027915.1"/>
</dbReference>
<keyword evidence="18" id="KW-0472">Membrane</keyword>
<evidence type="ECO:0000256" key="16">
    <source>
        <dbReference type="ARBA" id="ARBA00022989"/>
    </source>
</evidence>
<dbReference type="InterPro" id="IPR001205">
    <property type="entry name" value="RNA-dir_pol_C"/>
</dbReference>
<evidence type="ECO:0000256" key="14">
    <source>
        <dbReference type="ARBA" id="ARBA00022844"/>
    </source>
</evidence>
<dbReference type="GO" id="GO:0005524">
    <property type="term" value="F:ATP binding"/>
    <property type="evidence" value="ECO:0007669"/>
    <property type="project" value="UniProtKB-KW"/>
</dbReference>
<dbReference type="GO" id="GO:0003724">
    <property type="term" value="F:RNA helicase activity"/>
    <property type="evidence" value="ECO:0007669"/>
    <property type="project" value="InterPro"/>
</dbReference>
<keyword evidence="4" id="KW-0167">Capsid protein</keyword>
<reference evidence="22 23" key="1">
    <citation type="journal article" date="2015" name="Arch. Virol.">
        <title>Complete genome sequence of bellflower vein chlorosis virus, a novel putative member of the genus Waikavirus.</title>
        <authorList>
            <person name="Seo J.K."/>
            <person name="Kwak H.R."/>
            <person name="Lee Y.J."/>
            <person name="Kim J."/>
            <person name="Kim M.K."/>
            <person name="Kim C.S."/>
            <person name="Choi H.S."/>
        </authorList>
    </citation>
    <scope>NUCLEOTIDE SEQUENCE [LARGE SCALE GENOMIC DNA]</scope>
    <source>
        <strain evidence="22">CT1</strain>
    </source>
</reference>
<evidence type="ECO:0000259" key="21">
    <source>
        <dbReference type="PROSITE" id="PS51874"/>
    </source>
</evidence>
<keyword evidence="7 18" id="KW-0812">Transmembrane</keyword>
<dbReference type="GO" id="GO:0006351">
    <property type="term" value="P:DNA-templated transcription"/>
    <property type="evidence" value="ECO:0007669"/>
    <property type="project" value="InterPro"/>
</dbReference>
<evidence type="ECO:0000256" key="15">
    <source>
        <dbReference type="ARBA" id="ARBA00022953"/>
    </source>
</evidence>
<evidence type="ECO:0000256" key="1">
    <source>
        <dbReference type="ARBA" id="ARBA00004328"/>
    </source>
</evidence>
<feature type="region of interest" description="Disordered" evidence="17">
    <location>
        <begin position="621"/>
        <end position="653"/>
    </location>
</feature>
<evidence type="ECO:0000313" key="22">
    <source>
        <dbReference type="EMBL" id="ALF36838.1"/>
    </source>
</evidence>
<dbReference type="InterPro" id="IPR000605">
    <property type="entry name" value="Helicase_SF3_ssDNA/RNA_vir"/>
</dbReference>
<feature type="region of interest" description="Disordered" evidence="17">
    <location>
        <begin position="382"/>
        <end position="419"/>
    </location>
</feature>
<dbReference type="KEGG" id="vg:26039368"/>
<dbReference type="Pfam" id="PF12264">
    <property type="entry name" value="Waikav_capsid_1"/>
    <property type="match status" value="1"/>
</dbReference>
<feature type="domain" description="RdRp catalytic" evidence="19">
    <location>
        <begin position="3106"/>
        <end position="3237"/>
    </location>
</feature>
<feature type="transmembrane region" description="Helical" evidence="18">
    <location>
        <begin position="1511"/>
        <end position="1532"/>
    </location>
</feature>
<keyword evidence="14" id="KW-0946">Virion</keyword>
<name>A0A0N9E2F2_9SECO</name>
<dbReference type="InterPro" id="IPR027417">
    <property type="entry name" value="P-loop_NTPase"/>
</dbReference>
<evidence type="ECO:0000256" key="4">
    <source>
        <dbReference type="ARBA" id="ARBA00022561"/>
    </source>
</evidence>
<feature type="compositionally biased region" description="Basic and acidic residues" evidence="17">
    <location>
        <begin position="621"/>
        <end position="630"/>
    </location>
</feature>
<keyword evidence="8" id="KW-0548">Nucleotidyltransferase</keyword>
<organism evidence="22 23">
    <name type="scientific">Bellflower vein chlorosis virus</name>
    <dbReference type="NCBI Taxonomy" id="1720595"/>
    <lineage>
        <taxon>Viruses</taxon>
        <taxon>Riboviria</taxon>
        <taxon>Orthornavirae</taxon>
        <taxon>Pisuviricota</taxon>
        <taxon>Pisoniviricetes</taxon>
        <taxon>Picornavirales</taxon>
        <taxon>Secoviridae</taxon>
        <taxon>Waikavirus</taxon>
        <taxon>Ritunrivirus</taxon>
        <taxon>Waikavirus campanulae</taxon>
    </lineage>
</organism>
<dbReference type="GeneID" id="26039368"/>
<dbReference type="EMBL" id="KT238881">
    <property type="protein sequence ID" value="ALF36838.1"/>
    <property type="molecule type" value="Genomic_RNA"/>
</dbReference>
<dbReference type="GO" id="GO:0004197">
    <property type="term" value="F:cysteine-type endopeptidase activity"/>
    <property type="evidence" value="ECO:0007669"/>
    <property type="project" value="InterPro"/>
</dbReference>